<evidence type="ECO:0000313" key="3">
    <source>
        <dbReference type="Proteomes" id="UP000183788"/>
    </source>
</evidence>
<dbReference type="Proteomes" id="UP001326715">
    <property type="component" value="Chromosome"/>
</dbReference>
<dbReference type="RefSeq" id="WP_072364261.1">
    <property type="nucleotide sequence ID" value="NZ_CP139972.1"/>
</dbReference>
<sequence>MKHFYILSLFFITVLLCRPLPGIAQSGGSDAEIKDKIRAAEIAYLAQKLDLTPDEAQKFWPVYNQYTKEVEILIAERNNRSTAAKVEKTDQKNSAPNAELKYDQRMLDIKSHYDKEFQKVLPANKAGSVFRSEREFRKVLLQQLKERQVRNMGGPGPRRWRN</sequence>
<dbReference type="STRING" id="1004.SAMN05661012_05246"/>
<protein>
    <recommendedName>
        <fullName evidence="5">LTXXQ motif family protein</fullName>
    </recommendedName>
</protein>
<dbReference type="Proteomes" id="UP000183788">
    <property type="component" value="Unassembled WGS sequence"/>
</dbReference>
<dbReference type="OrthoDB" id="675330at2"/>
<keyword evidence="4" id="KW-1185">Reference proteome</keyword>
<dbReference type="EMBL" id="FPIZ01000021">
    <property type="protein sequence ID" value="SFW82517.1"/>
    <property type="molecule type" value="Genomic_DNA"/>
</dbReference>
<dbReference type="AlphaFoldDB" id="A0A1K1SF28"/>
<name>A0A1K1SF28_9BACT</name>
<evidence type="ECO:0000313" key="2">
    <source>
        <dbReference type="EMBL" id="WQG87910.1"/>
    </source>
</evidence>
<reference evidence="2 4" key="2">
    <citation type="submission" date="2023-11" db="EMBL/GenBank/DDBJ databases">
        <title>MicrobeMod: A computational toolkit for identifying prokaryotic methylation and restriction-modification with nanopore sequencing.</title>
        <authorList>
            <person name="Crits-Christoph A."/>
            <person name="Kang S.C."/>
            <person name="Lee H."/>
            <person name="Ostrov N."/>
        </authorList>
    </citation>
    <scope>NUCLEOTIDE SEQUENCE [LARGE SCALE GENOMIC DNA]</scope>
    <source>
        <strain evidence="2 4">ATCC 23090</strain>
    </source>
</reference>
<dbReference type="EMBL" id="CP140154">
    <property type="protein sequence ID" value="WQG87910.1"/>
    <property type="molecule type" value="Genomic_DNA"/>
</dbReference>
<gene>
    <name evidence="1" type="ORF">SAMN05661012_05246</name>
    <name evidence="2" type="ORF">SR876_23565</name>
</gene>
<accession>A0A1K1SF28</accession>
<evidence type="ECO:0000313" key="1">
    <source>
        <dbReference type="EMBL" id="SFW82517.1"/>
    </source>
</evidence>
<organism evidence="1 3">
    <name type="scientific">Chitinophaga sancti</name>
    <dbReference type="NCBI Taxonomy" id="1004"/>
    <lineage>
        <taxon>Bacteria</taxon>
        <taxon>Pseudomonadati</taxon>
        <taxon>Bacteroidota</taxon>
        <taxon>Chitinophagia</taxon>
        <taxon>Chitinophagales</taxon>
        <taxon>Chitinophagaceae</taxon>
        <taxon>Chitinophaga</taxon>
    </lineage>
</organism>
<proteinExistence type="predicted"/>
<reference evidence="1 3" key="1">
    <citation type="submission" date="2016-11" db="EMBL/GenBank/DDBJ databases">
        <authorList>
            <person name="Jaros S."/>
            <person name="Januszkiewicz K."/>
            <person name="Wedrychowicz H."/>
        </authorList>
    </citation>
    <scope>NUCLEOTIDE SEQUENCE [LARGE SCALE GENOMIC DNA]</scope>
    <source>
        <strain evidence="1 3">DSM 784</strain>
    </source>
</reference>
<evidence type="ECO:0000313" key="4">
    <source>
        <dbReference type="Proteomes" id="UP001326715"/>
    </source>
</evidence>
<evidence type="ECO:0008006" key="5">
    <source>
        <dbReference type="Google" id="ProtNLM"/>
    </source>
</evidence>